<evidence type="ECO:0000313" key="8">
    <source>
        <dbReference type="EMBL" id="GBG04965.1"/>
    </source>
</evidence>
<proteinExistence type="inferred from homology"/>
<dbReference type="OrthoDB" id="1632160at2"/>
<keyword evidence="3" id="KW-1003">Cell membrane</keyword>
<evidence type="ECO:0000256" key="6">
    <source>
        <dbReference type="ARBA" id="ARBA00023136"/>
    </source>
</evidence>
<dbReference type="PANTHER" id="PTHR33884:SF3">
    <property type="entry name" value="UPF0410 PROTEIN YMGE"/>
    <property type="match status" value="1"/>
</dbReference>
<dbReference type="RefSeq" id="WP_117118302.1">
    <property type="nucleotide sequence ID" value="NZ_BFBY01000005.1"/>
</dbReference>
<feature type="transmembrane region" description="Helical" evidence="7">
    <location>
        <begin position="57"/>
        <end position="78"/>
    </location>
</feature>
<comment type="similarity">
    <text evidence="2">Belongs to the UPF0410 family.</text>
</comment>
<sequence>MLHWLWVLIVGGIIGLIAGAITHKGGSMNWILNIIAGLVGSSIGEGLLGAWGPQLAGMAIVPSLLGAIILVLIVSWILSMIHGREA</sequence>
<dbReference type="GO" id="GO:0005886">
    <property type="term" value="C:plasma membrane"/>
    <property type="evidence" value="ECO:0007669"/>
    <property type="project" value="UniProtKB-SubCell"/>
</dbReference>
<evidence type="ECO:0000256" key="5">
    <source>
        <dbReference type="ARBA" id="ARBA00022989"/>
    </source>
</evidence>
<evidence type="ECO:0000256" key="4">
    <source>
        <dbReference type="ARBA" id="ARBA00022692"/>
    </source>
</evidence>
<feature type="transmembrane region" description="Helical" evidence="7">
    <location>
        <begin position="30"/>
        <end position="51"/>
    </location>
</feature>
<comment type="subcellular location">
    <subcellularLocation>
        <location evidence="1">Cell membrane</location>
        <topology evidence="1">Multi-pass membrane protein</topology>
    </subcellularLocation>
</comment>
<evidence type="ECO:0000256" key="2">
    <source>
        <dbReference type="ARBA" id="ARBA00011006"/>
    </source>
</evidence>
<feature type="transmembrane region" description="Helical" evidence="7">
    <location>
        <begin position="6"/>
        <end position="23"/>
    </location>
</feature>
<evidence type="ECO:0000256" key="1">
    <source>
        <dbReference type="ARBA" id="ARBA00004651"/>
    </source>
</evidence>
<dbReference type="Proteomes" id="UP000257317">
    <property type="component" value="Unassembled WGS sequence"/>
</dbReference>
<evidence type="ECO:0000256" key="3">
    <source>
        <dbReference type="ARBA" id="ARBA00022475"/>
    </source>
</evidence>
<dbReference type="EMBL" id="BFBY01000005">
    <property type="protein sequence ID" value="GBG04965.1"/>
    <property type="molecule type" value="Genomic_DNA"/>
</dbReference>
<dbReference type="Pfam" id="PF04226">
    <property type="entry name" value="Transgly_assoc"/>
    <property type="match status" value="1"/>
</dbReference>
<keyword evidence="4 7" id="KW-0812">Transmembrane</keyword>
<evidence type="ECO:0000256" key="7">
    <source>
        <dbReference type="SAM" id="Phobius"/>
    </source>
</evidence>
<reference evidence="9" key="1">
    <citation type="submission" date="2018-03" db="EMBL/GenBank/DDBJ databases">
        <title>New taxa in the Lactobacillus gasseri group.</title>
        <authorList>
            <person name="Tanizawa Y."/>
            <person name="Tohno M."/>
            <person name="Endo A."/>
            <person name="Arita M."/>
        </authorList>
    </citation>
    <scope>NUCLEOTIDE SEQUENCE [LARGE SCALE GENOMIC DNA]</scope>
    <source>
        <strain evidence="9">DSM 24759</strain>
    </source>
</reference>
<dbReference type="InterPro" id="IPR007341">
    <property type="entry name" value="Transgly_assoc"/>
</dbReference>
<name>A0A2Z6TDH2_9LACO</name>
<keyword evidence="9" id="KW-1185">Reference proteome</keyword>
<dbReference type="PANTHER" id="PTHR33884">
    <property type="entry name" value="UPF0410 PROTEIN YMGE"/>
    <property type="match status" value="1"/>
</dbReference>
<protein>
    <submittedName>
        <fullName evidence="8">Transglycosylase associated protein</fullName>
    </submittedName>
</protein>
<dbReference type="AlphaFoldDB" id="A0A2Z6TDH2"/>
<organism evidence="8 9">
    <name type="scientific">Lactobacillus rodentium</name>
    <dbReference type="NCBI Taxonomy" id="947835"/>
    <lineage>
        <taxon>Bacteria</taxon>
        <taxon>Bacillati</taxon>
        <taxon>Bacillota</taxon>
        <taxon>Bacilli</taxon>
        <taxon>Lactobacillales</taxon>
        <taxon>Lactobacillaceae</taxon>
        <taxon>Lactobacillus</taxon>
    </lineage>
</organism>
<accession>A0A2Z6TDH2</accession>
<keyword evidence="6 7" id="KW-0472">Membrane</keyword>
<comment type="caution">
    <text evidence="8">The sequence shown here is derived from an EMBL/GenBank/DDBJ whole genome shotgun (WGS) entry which is preliminary data.</text>
</comment>
<gene>
    <name evidence="8" type="ORF">LrDSM24759_08790</name>
</gene>
<evidence type="ECO:0000313" key="9">
    <source>
        <dbReference type="Proteomes" id="UP000257317"/>
    </source>
</evidence>
<keyword evidence="5 7" id="KW-1133">Transmembrane helix</keyword>